<dbReference type="InterPro" id="IPR050155">
    <property type="entry name" value="HAD-like_hydrolase_sf"/>
</dbReference>
<dbReference type="SFLD" id="SFLDG01135">
    <property type="entry name" value="C1.5.6:_HAD__Beta-PGM__Phospha"/>
    <property type="match status" value="1"/>
</dbReference>
<dbReference type="InterPro" id="IPR023198">
    <property type="entry name" value="PGP-like_dom2"/>
</dbReference>
<evidence type="ECO:0000313" key="2">
    <source>
        <dbReference type="Proteomes" id="UP001222118"/>
    </source>
</evidence>
<dbReference type="RefSeq" id="WP_282211460.1">
    <property type="nucleotide sequence ID" value="NZ_CP118247.1"/>
</dbReference>
<dbReference type="SFLD" id="SFLDG01129">
    <property type="entry name" value="C1.5:_HAD__Beta-PGM__Phosphata"/>
    <property type="match status" value="1"/>
</dbReference>
<dbReference type="InterPro" id="IPR023214">
    <property type="entry name" value="HAD_sf"/>
</dbReference>
<reference evidence="1 2" key="1">
    <citation type="submission" date="2023-02" db="EMBL/GenBank/DDBJ databases">
        <title>Devosia chondri sp. nov., isolated from the phycosphere of marine algae.</title>
        <authorList>
            <person name="Kim J.M."/>
            <person name="Lee J.K."/>
            <person name="Choi B.J."/>
            <person name="Bayburt H."/>
            <person name="Jeon C.O."/>
        </authorList>
    </citation>
    <scope>NUCLEOTIDE SEQUENCE [LARGE SCALE GENOMIC DNA]</scope>
    <source>
        <strain evidence="1 2">G2-5</strain>
    </source>
</reference>
<protein>
    <submittedName>
        <fullName evidence="1">HAD-IA family hydrolase</fullName>
    </submittedName>
</protein>
<dbReference type="SFLD" id="SFLDS00003">
    <property type="entry name" value="Haloacid_Dehalogenase"/>
    <property type="match status" value="1"/>
</dbReference>
<evidence type="ECO:0000313" key="1">
    <source>
        <dbReference type="EMBL" id="WDR05942.1"/>
    </source>
</evidence>
<name>A0ABY7YXI6_9HYPH</name>
<dbReference type="InterPro" id="IPR041492">
    <property type="entry name" value="HAD_2"/>
</dbReference>
<dbReference type="PANTHER" id="PTHR43434:SF24">
    <property type="entry name" value="HYDROLASE-RELATED"/>
    <property type="match status" value="1"/>
</dbReference>
<dbReference type="EMBL" id="CP118247">
    <property type="protein sequence ID" value="WDR05942.1"/>
    <property type="molecule type" value="Genomic_DNA"/>
</dbReference>
<dbReference type="InterPro" id="IPR036412">
    <property type="entry name" value="HAD-like_sf"/>
</dbReference>
<gene>
    <name evidence="1" type="ORF">PSQ90_00290</name>
</gene>
<dbReference type="Pfam" id="PF13419">
    <property type="entry name" value="HAD_2"/>
    <property type="match status" value="1"/>
</dbReference>
<dbReference type="SUPFAM" id="SSF56784">
    <property type="entry name" value="HAD-like"/>
    <property type="match status" value="1"/>
</dbReference>
<proteinExistence type="predicted"/>
<keyword evidence="1" id="KW-0378">Hydrolase</keyword>
<dbReference type="PANTHER" id="PTHR43434">
    <property type="entry name" value="PHOSPHOGLYCOLATE PHOSPHATASE"/>
    <property type="match status" value="1"/>
</dbReference>
<dbReference type="Gene3D" id="1.10.150.240">
    <property type="entry name" value="Putative phosphatase, domain 2"/>
    <property type="match status" value="1"/>
</dbReference>
<keyword evidence="2" id="KW-1185">Reference proteome</keyword>
<dbReference type="Proteomes" id="UP001222118">
    <property type="component" value="Chromosome"/>
</dbReference>
<dbReference type="InterPro" id="IPR006439">
    <property type="entry name" value="HAD-SF_hydro_IA"/>
</dbReference>
<dbReference type="GO" id="GO:0016787">
    <property type="term" value="F:hydrolase activity"/>
    <property type="evidence" value="ECO:0007669"/>
    <property type="project" value="UniProtKB-KW"/>
</dbReference>
<dbReference type="NCBIfam" id="TIGR01549">
    <property type="entry name" value="HAD-SF-IA-v1"/>
    <property type="match status" value="1"/>
</dbReference>
<dbReference type="Gene3D" id="3.40.50.1000">
    <property type="entry name" value="HAD superfamily/HAD-like"/>
    <property type="match status" value="1"/>
</dbReference>
<sequence>MSLIVFDMDGTLIDTQGLISEHMSATFAGAGLSAPTAAESRRVIGLSLPIALSRLAKSDDHELVSRLVESYRNHYRASVVSDANREALFPGALQALNRLRQDPTKTLGIATGKGLAGVNRILELHGLTQYFATLQTPDHNPSKPNPGMLLTAMDETGSGTSETIMIGDTTFDLEMGRAAGVRTIGVTWGYHEPSELIPFADTMIDAYDDLDDAIQRLLE</sequence>
<accession>A0ABY7YXI6</accession>
<organism evidence="1 2">
    <name type="scientific">Devosia rhodophyticola</name>
    <dbReference type="NCBI Taxonomy" id="3026423"/>
    <lineage>
        <taxon>Bacteria</taxon>
        <taxon>Pseudomonadati</taxon>
        <taxon>Pseudomonadota</taxon>
        <taxon>Alphaproteobacteria</taxon>
        <taxon>Hyphomicrobiales</taxon>
        <taxon>Devosiaceae</taxon>
        <taxon>Devosia</taxon>
    </lineage>
</organism>